<protein>
    <submittedName>
        <fullName evidence="1">Uncharacterized protein</fullName>
    </submittedName>
</protein>
<dbReference type="AlphaFoldDB" id="A0A5K1C5J2"/>
<proteinExistence type="predicted"/>
<sequence>MYHKNQYGQAITYQLAEFPLLEEFQINDDFPDEQIVMIEQDQLWNMYFDDSKGIERAMIRILFITPKMS</sequence>
<gene>
    <name evidence="1" type="ORF">NYM_LOCUS17464</name>
</gene>
<evidence type="ECO:0000313" key="1">
    <source>
        <dbReference type="EMBL" id="VVW22227.1"/>
    </source>
</evidence>
<accession>A0A5K1C5J2</accession>
<name>A0A5K1C5J2_9MAGN</name>
<reference evidence="1" key="1">
    <citation type="submission" date="2019-09" db="EMBL/GenBank/DDBJ databases">
        <authorList>
            <person name="Zhang L."/>
        </authorList>
    </citation>
    <scope>NUCLEOTIDE SEQUENCE</scope>
</reference>
<dbReference type="EMBL" id="LR721782">
    <property type="protein sequence ID" value="VVW22227.1"/>
    <property type="molecule type" value="Genomic_DNA"/>
</dbReference>
<organism evidence="1">
    <name type="scientific">Nymphaea colorata</name>
    <name type="common">pocket water lily</name>
    <dbReference type="NCBI Taxonomy" id="210225"/>
    <lineage>
        <taxon>Eukaryota</taxon>
        <taxon>Viridiplantae</taxon>
        <taxon>Streptophyta</taxon>
        <taxon>Embryophyta</taxon>
        <taxon>Tracheophyta</taxon>
        <taxon>Spermatophyta</taxon>
        <taxon>Magnoliopsida</taxon>
        <taxon>Nymphaeales</taxon>
        <taxon>Nymphaeaceae</taxon>
        <taxon>Nymphaea</taxon>
    </lineage>
</organism>
<dbReference type="Gramene" id="NC4G0051900.1">
    <property type="protein sequence ID" value="NC4G0051900.1:cds"/>
    <property type="gene ID" value="NC4G0051900"/>
</dbReference>